<protein>
    <submittedName>
        <fullName evidence="1">Uncharacterized protein</fullName>
    </submittedName>
</protein>
<gene>
    <name evidence="1" type="ORF">H9826_04910</name>
</gene>
<reference evidence="1" key="2">
    <citation type="submission" date="2021-04" db="EMBL/GenBank/DDBJ databases">
        <authorList>
            <person name="Gilroy R."/>
        </authorList>
    </citation>
    <scope>NUCLEOTIDE SEQUENCE</scope>
    <source>
        <strain evidence="1">CHK33-7979</strain>
    </source>
</reference>
<organism evidence="1 2">
    <name type="scientific">Candidatus Intestinimonas merdavium</name>
    <dbReference type="NCBI Taxonomy" id="2838622"/>
    <lineage>
        <taxon>Bacteria</taxon>
        <taxon>Bacillati</taxon>
        <taxon>Bacillota</taxon>
        <taxon>Clostridia</taxon>
        <taxon>Eubacteriales</taxon>
        <taxon>Intestinimonas</taxon>
    </lineage>
</organism>
<dbReference type="Proteomes" id="UP000886824">
    <property type="component" value="Unassembled WGS sequence"/>
</dbReference>
<dbReference type="EMBL" id="DXCX01000051">
    <property type="protein sequence ID" value="HIY73299.1"/>
    <property type="molecule type" value="Genomic_DNA"/>
</dbReference>
<name>A0A9D1Z3E0_9FIRM</name>
<comment type="caution">
    <text evidence="1">The sequence shown here is derived from an EMBL/GenBank/DDBJ whole genome shotgun (WGS) entry which is preliminary data.</text>
</comment>
<dbReference type="AlphaFoldDB" id="A0A9D1Z3E0"/>
<evidence type="ECO:0000313" key="2">
    <source>
        <dbReference type="Proteomes" id="UP000886824"/>
    </source>
</evidence>
<reference evidence="1" key="1">
    <citation type="journal article" date="2021" name="PeerJ">
        <title>Extensive microbial diversity within the chicken gut microbiome revealed by metagenomics and culture.</title>
        <authorList>
            <person name="Gilroy R."/>
            <person name="Ravi A."/>
            <person name="Getino M."/>
            <person name="Pursley I."/>
            <person name="Horton D.L."/>
            <person name="Alikhan N.F."/>
            <person name="Baker D."/>
            <person name="Gharbi K."/>
            <person name="Hall N."/>
            <person name="Watson M."/>
            <person name="Adriaenssens E.M."/>
            <person name="Foster-Nyarko E."/>
            <person name="Jarju S."/>
            <person name="Secka A."/>
            <person name="Antonio M."/>
            <person name="Oren A."/>
            <person name="Chaudhuri R.R."/>
            <person name="La Ragione R."/>
            <person name="Hildebrand F."/>
            <person name="Pallen M.J."/>
        </authorList>
    </citation>
    <scope>NUCLEOTIDE SEQUENCE</scope>
    <source>
        <strain evidence="1">CHK33-7979</strain>
    </source>
</reference>
<proteinExistence type="predicted"/>
<evidence type="ECO:0000313" key="1">
    <source>
        <dbReference type="EMBL" id="HIY73299.1"/>
    </source>
</evidence>
<accession>A0A9D1Z3E0</accession>
<sequence>MKQGKKSVDRVRELLAENQALRARLRAGEDRRRAAVGEISFLHRRLAEQEAREAGLLAVHRATLAVLTRTLGTPDGPGAWVLTYPPARAEDLDAYALEAGYAPGGVIRVRVAERRENHG</sequence>